<dbReference type="AlphaFoldDB" id="A0AAW2G341"/>
<comment type="caution">
    <text evidence="1">The sequence shown here is derived from an EMBL/GenBank/DDBJ whole genome shotgun (WGS) entry which is preliminary data.</text>
</comment>
<protein>
    <submittedName>
        <fullName evidence="1">Uncharacterized protein</fullName>
    </submittedName>
</protein>
<evidence type="ECO:0000313" key="1">
    <source>
        <dbReference type="EMBL" id="KAL0120922.1"/>
    </source>
</evidence>
<dbReference type="Proteomes" id="UP001430953">
    <property type="component" value="Unassembled WGS sequence"/>
</dbReference>
<organism evidence="1 2">
    <name type="scientific">Cardiocondyla obscurior</name>
    <dbReference type="NCBI Taxonomy" id="286306"/>
    <lineage>
        <taxon>Eukaryota</taxon>
        <taxon>Metazoa</taxon>
        <taxon>Ecdysozoa</taxon>
        <taxon>Arthropoda</taxon>
        <taxon>Hexapoda</taxon>
        <taxon>Insecta</taxon>
        <taxon>Pterygota</taxon>
        <taxon>Neoptera</taxon>
        <taxon>Endopterygota</taxon>
        <taxon>Hymenoptera</taxon>
        <taxon>Apocrita</taxon>
        <taxon>Aculeata</taxon>
        <taxon>Formicoidea</taxon>
        <taxon>Formicidae</taxon>
        <taxon>Myrmicinae</taxon>
        <taxon>Cardiocondyla</taxon>
    </lineage>
</organism>
<proteinExistence type="predicted"/>
<gene>
    <name evidence="1" type="ORF">PUN28_008552</name>
</gene>
<dbReference type="EMBL" id="JADYXP020000007">
    <property type="protein sequence ID" value="KAL0120922.1"/>
    <property type="molecule type" value="Genomic_DNA"/>
</dbReference>
<name>A0AAW2G341_9HYME</name>
<reference evidence="1 2" key="1">
    <citation type="submission" date="2023-03" db="EMBL/GenBank/DDBJ databases">
        <title>High recombination rates correlate with genetic variation in Cardiocondyla obscurior ants.</title>
        <authorList>
            <person name="Errbii M."/>
        </authorList>
    </citation>
    <scope>NUCLEOTIDE SEQUENCE [LARGE SCALE GENOMIC DNA]</scope>
    <source>
        <strain evidence="1">Alpha-2009</strain>
        <tissue evidence="1">Whole body</tissue>
    </source>
</reference>
<evidence type="ECO:0000313" key="2">
    <source>
        <dbReference type="Proteomes" id="UP001430953"/>
    </source>
</evidence>
<accession>A0AAW2G341</accession>
<sequence>MNAGTRELRKVDISGTCSLRRIILPRDYKFVRAHKLIPSPPVPFGVAPTYNQRRLGLTKRLCRLREGLLTGHTSRIYVVTPQFASLNRVIFQALLGGRRANRSLRHANYANEGYYEVYN</sequence>
<keyword evidence="2" id="KW-1185">Reference proteome</keyword>